<sequence length="152" mass="17551">MKLLLVSTSGGHFSTMQGLKSFWHQHERVWITDRKPDTEVLLENKERVNWLPYQAPRDVIALLRNMPSVFRIIFSEKPDLVISTGASLAVGFAFVAKLLGVRFIYIESISRAQELSLSGKLVYPFCHEFYVQWPNLCNKYAKAQYRGIVYHS</sequence>
<reference evidence="7" key="1">
    <citation type="journal article" date="2020" name="ISME J.">
        <title>Comparative genomics reveals insights into cyanobacterial evolution and habitat adaptation.</title>
        <authorList>
            <person name="Chen M.Y."/>
            <person name="Teng W.K."/>
            <person name="Zhao L."/>
            <person name="Hu C.X."/>
            <person name="Zhou Y.K."/>
            <person name="Han B.P."/>
            <person name="Song L.R."/>
            <person name="Shu W.S."/>
        </authorList>
    </citation>
    <scope>NUCLEOTIDE SEQUENCE [LARGE SCALE GENOMIC DNA]</scope>
    <source>
        <strain evidence="7">FACHB-251</strain>
    </source>
</reference>
<organism evidence="6 7">
    <name type="scientific">Anabaena sphaerica FACHB-251</name>
    <dbReference type="NCBI Taxonomy" id="2692883"/>
    <lineage>
        <taxon>Bacteria</taxon>
        <taxon>Bacillati</taxon>
        <taxon>Cyanobacteriota</taxon>
        <taxon>Cyanophyceae</taxon>
        <taxon>Nostocales</taxon>
        <taxon>Nostocaceae</taxon>
        <taxon>Anabaena</taxon>
    </lineage>
</organism>
<dbReference type="PANTHER" id="PTHR12154:SF4">
    <property type="entry name" value="UDP-N-ACETYLGLUCOSAMINE TRANSFERASE SUBUNIT ALG14 HOMOLOG"/>
    <property type="match status" value="1"/>
</dbReference>
<keyword evidence="5" id="KW-0472">Membrane</keyword>
<dbReference type="PANTHER" id="PTHR12154">
    <property type="entry name" value="GLYCOSYL TRANSFERASE-RELATED"/>
    <property type="match status" value="1"/>
</dbReference>
<evidence type="ECO:0000256" key="2">
    <source>
        <dbReference type="ARBA" id="ARBA00022692"/>
    </source>
</evidence>
<keyword evidence="3" id="KW-0256">Endoplasmic reticulum</keyword>
<dbReference type="SUPFAM" id="SSF53756">
    <property type="entry name" value="UDP-Glycosyltransferase/glycogen phosphorylase"/>
    <property type="match status" value="1"/>
</dbReference>
<dbReference type="Proteomes" id="UP000662185">
    <property type="component" value="Unassembled WGS sequence"/>
</dbReference>
<dbReference type="NCBIfam" id="NF041549">
    <property type="entry name" value="PssD"/>
    <property type="match status" value="1"/>
</dbReference>
<evidence type="ECO:0000256" key="4">
    <source>
        <dbReference type="ARBA" id="ARBA00022989"/>
    </source>
</evidence>
<dbReference type="Gene3D" id="3.40.50.2000">
    <property type="entry name" value="Glycogen Phosphorylase B"/>
    <property type="match status" value="1"/>
</dbReference>
<dbReference type="GO" id="GO:0006488">
    <property type="term" value="P:dolichol-linked oligosaccharide biosynthetic process"/>
    <property type="evidence" value="ECO:0007669"/>
    <property type="project" value="InterPro"/>
</dbReference>
<keyword evidence="6" id="KW-0808">Transferase</keyword>
<dbReference type="AlphaFoldDB" id="A0A926WH70"/>
<keyword evidence="2" id="KW-0812">Transmembrane</keyword>
<evidence type="ECO:0000313" key="7">
    <source>
        <dbReference type="Proteomes" id="UP000662185"/>
    </source>
</evidence>
<dbReference type="EMBL" id="JACJQU010000002">
    <property type="protein sequence ID" value="MBD2293068.1"/>
    <property type="molecule type" value="Genomic_DNA"/>
</dbReference>
<evidence type="ECO:0000256" key="3">
    <source>
        <dbReference type="ARBA" id="ARBA00022824"/>
    </source>
</evidence>
<comment type="subcellular location">
    <subcellularLocation>
        <location evidence="1">Endoplasmic reticulum membrane</location>
        <topology evidence="1">Single-pass membrane protein</topology>
    </subcellularLocation>
</comment>
<protein>
    <submittedName>
        <fullName evidence="6">UDP-N-acetylglucosamine--LPS N-acetylglucosamine transferase</fullName>
    </submittedName>
</protein>
<keyword evidence="4" id="KW-1133">Transmembrane helix</keyword>
<name>A0A926WH70_9NOST</name>
<dbReference type="GO" id="GO:0004577">
    <property type="term" value="F:N-acetylglucosaminyldiphosphodolichol N-acetylglucosaminyltransferase activity"/>
    <property type="evidence" value="ECO:0007669"/>
    <property type="project" value="TreeGrafter"/>
</dbReference>
<evidence type="ECO:0000256" key="5">
    <source>
        <dbReference type="ARBA" id="ARBA00023136"/>
    </source>
</evidence>
<dbReference type="InterPro" id="IPR013969">
    <property type="entry name" value="Oligosacch_biosynth_Alg14"/>
</dbReference>
<evidence type="ECO:0000256" key="1">
    <source>
        <dbReference type="ARBA" id="ARBA00004389"/>
    </source>
</evidence>
<gene>
    <name evidence="6" type="ORF">H6G06_06105</name>
</gene>
<evidence type="ECO:0000313" key="6">
    <source>
        <dbReference type="EMBL" id="MBD2293068.1"/>
    </source>
</evidence>
<proteinExistence type="predicted"/>
<comment type="caution">
    <text evidence="6">The sequence shown here is derived from an EMBL/GenBank/DDBJ whole genome shotgun (WGS) entry which is preliminary data.</text>
</comment>
<accession>A0A926WH70</accession>
<keyword evidence="7" id="KW-1185">Reference proteome</keyword>
<dbReference type="Pfam" id="PF08660">
    <property type="entry name" value="Alg14"/>
    <property type="match status" value="1"/>
</dbReference>